<feature type="region of interest" description="Disordered" evidence="1">
    <location>
        <begin position="247"/>
        <end position="295"/>
    </location>
</feature>
<feature type="compositionally biased region" description="Basic and acidic residues" evidence="1">
    <location>
        <begin position="275"/>
        <end position="284"/>
    </location>
</feature>
<protein>
    <submittedName>
        <fullName evidence="3">PAO2 protein</fullName>
    </submittedName>
</protein>
<dbReference type="OrthoDB" id="7777654at2759"/>
<feature type="compositionally biased region" description="Low complexity" evidence="1">
    <location>
        <begin position="255"/>
        <end position="271"/>
    </location>
</feature>
<name>A0A812JI14_9DINO</name>
<reference evidence="3" key="1">
    <citation type="submission" date="2021-02" db="EMBL/GenBank/DDBJ databases">
        <authorList>
            <person name="Dougan E. K."/>
            <person name="Rhodes N."/>
            <person name="Thang M."/>
            <person name="Chan C."/>
        </authorList>
    </citation>
    <scope>NUCLEOTIDE SEQUENCE</scope>
</reference>
<dbReference type="Gene3D" id="3.50.50.60">
    <property type="entry name" value="FAD/NAD(P)-binding domain"/>
    <property type="match status" value="1"/>
</dbReference>
<dbReference type="SUPFAM" id="SSF51905">
    <property type="entry name" value="FAD/NAD(P)-binding domain"/>
    <property type="match status" value="1"/>
</dbReference>
<feature type="non-terminal residue" evidence="3">
    <location>
        <position position="378"/>
    </location>
</feature>
<dbReference type="InterPro" id="IPR002937">
    <property type="entry name" value="Amino_oxidase"/>
</dbReference>
<gene>
    <name evidence="3" type="primary">PAO2</name>
    <name evidence="3" type="ORF">SNEC2469_LOCUS1915</name>
</gene>
<dbReference type="InterPro" id="IPR036188">
    <property type="entry name" value="FAD/NAD-bd_sf"/>
</dbReference>
<dbReference type="Pfam" id="PF01593">
    <property type="entry name" value="Amino_oxidase"/>
    <property type="match status" value="1"/>
</dbReference>
<keyword evidence="4" id="KW-1185">Reference proteome</keyword>
<dbReference type="EMBL" id="CAJNJA010006265">
    <property type="protein sequence ID" value="CAE7208034.1"/>
    <property type="molecule type" value="Genomic_DNA"/>
</dbReference>
<dbReference type="InterPro" id="IPR050281">
    <property type="entry name" value="Flavin_monoamine_oxidase"/>
</dbReference>
<evidence type="ECO:0000313" key="4">
    <source>
        <dbReference type="Proteomes" id="UP000601435"/>
    </source>
</evidence>
<organism evidence="3 4">
    <name type="scientific">Symbiodinium necroappetens</name>
    <dbReference type="NCBI Taxonomy" id="1628268"/>
    <lineage>
        <taxon>Eukaryota</taxon>
        <taxon>Sar</taxon>
        <taxon>Alveolata</taxon>
        <taxon>Dinophyceae</taxon>
        <taxon>Suessiales</taxon>
        <taxon>Symbiodiniaceae</taxon>
        <taxon>Symbiodinium</taxon>
    </lineage>
</organism>
<dbReference type="PANTHER" id="PTHR10742:SF410">
    <property type="entry name" value="LYSINE-SPECIFIC HISTONE DEMETHYLASE 2"/>
    <property type="match status" value="1"/>
</dbReference>
<sequence length="378" mass="41235">RHYGYVAACSRMPPETLVSSSNPQRAESVFMDGSWPSSESGLREGMVRFWKRKLQRVEDLGSAGPPVGVASIPDDDCEDRLLLGRGFCSFIECLAEGVTVRLGDPVKEVWQTESMVKITTKSGQSFAAPFAIVTVPSGVLAELHPESCIHFTPALPADKAAAIKRLSMPKRGATTHEKVVLRWPVSEPFVSEVLGARGAALQFETTDQRFHFLNLHKYGREGPKFMTAAFKRDPVGTDVEVTQPLVEEEDESRDLLMPLPTPTLLPSKSTPVAEGKVEKDNRSADDEDSVSSAAESRAGFTIEEVDVWPFLPKVLPTSTVLGALCMLWVQLPALHVYAPARVCFGTLFLGTMGCMAHGAYADPGQMQETVDVEQGMPQ</sequence>
<dbReference type="GO" id="GO:0016491">
    <property type="term" value="F:oxidoreductase activity"/>
    <property type="evidence" value="ECO:0007669"/>
    <property type="project" value="InterPro"/>
</dbReference>
<dbReference type="Proteomes" id="UP000601435">
    <property type="component" value="Unassembled WGS sequence"/>
</dbReference>
<proteinExistence type="predicted"/>
<dbReference type="AlphaFoldDB" id="A0A812JI14"/>
<dbReference type="PANTHER" id="PTHR10742">
    <property type="entry name" value="FLAVIN MONOAMINE OXIDASE"/>
    <property type="match status" value="1"/>
</dbReference>
<accession>A0A812JI14</accession>
<feature type="domain" description="Amine oxidase" evidence="2">
    <location>
        <begin position="79"/>
        <end position="183"/>
    </location>
</feature>
<evidence type="ECO:0000256" key="1">
    <source>
        <dbReference type="SAM" id="MobiDB-lite"/>
    </source>
</evidence>
<evidence type="ECO:0000313" key="3">
    <source>
        <dbReference type="EMBL" id="CAE7208034.1"/>
    </source>
</evidence>
<evidence type="ECO:0000259" key="2">
    <source>
        <dbReference type="Pfam" id="PF01593"/>
    </source>
</evidence>
<feature type="non-terminal residue" evidence="3">
    <location>
        <position position="1"/>
    </location>
</feature>
<comment type="caution">
    <text evidence="3">The sequence shown here is derived from an EMBL/GenBank/DDBJ whole genome shotgun (WGS) entry which is preliminary data.</text>
</comment>